<comment type="similarity">
    <text evidence="1">Belongs to the initiator RepB protein family.</text>
</comment>
<dbReference type="InterPro" id="IPR036388">
    <property type="entry name" value="WH-like_DNA-bd_sf"/>
</dbReference>
<dbReference type="Gene3D" id="1.10.10.10">
    <property type="entry name" value="Winged helix-like DNA-binding domain superfamily/Winged helix DNA-binding domain"/>
    <property type="match status" value="2"/>
</dbReference>
<dbReference type="InterPro" id="IPR036390">
    <property type="entry name" value="WH_DNA-bd_sf"/>
</dbReference>
<dbReference type="EMBL" id="CP134854">
    <property type="protein sequence ID" value="WNL30370.1"/>
    <property type="molecule type" value="Genomic_DNA"/>
</dbReference>
<evidence type="ECO:0000256" key="1">
    <source>
        <dbReference type="ARBA" id="ARBA00038283"/>
    </source>
</evidence>
<gene>
    <name evidence="3" type="ORF">RMQ68_02975</name>
</gene>
<feature type="domain" description="Initiator Rep protein WH1" evidence="2">
    <location>
        <begin position="11"/>
        <end position="152"/>
    </location>
</feature>
<dbReference type="AlphaFoldDB" id="A0AA96DNX6"/>
<dbReference type="SUPFAM" id="SSF46785">
    <property type="entry name" value="Winged helix' DNA-binding domain"/>
    <property type="match status" value="2"/>
</dbReference>
<evidence type="ECO:0000259" key="2">
    <source>
        <dbReference type="Pfam" id="PF01051"/>
    </source>
</evidence>
<dbReference type="Pfam" id="PF01051">
    <property type="entry name" value="Rep3_N"/>
    <property type="match status" value="1"/>
</dbReference>
<organism evidence="3">
    <name type="scientific">Arcobacter sp. AZ-2023</name>
    <dbReference type="NCBI Taxonomy" id="3074453"/>
    <lineage>
        <taxon>Bacteria</taxon>
        <taxon>Pseudomonadati</taxon>
        <taxon>Campylobacterota</taxon>
        <taxon>Epsilonproteobacteria</taxon>
        <taxon>Campylobacterales</taxon>
        <taxon>Arcobacteraceae</taxon>
        <taxon>Arcobacter</taxon>
    </lineage>
</organism>
<accession>A0AA96DNX6</accession>
<protein>
    <submittedName>
        <fullName evidence="3">Replication initiation protein</fullName>
    </submittedName>
</protein>
<dbReference type="GO" id="GO:0006270">
    <property type="term" value="P:DNA replication initiation"/>
    <property type="evidence" value="ECO:0007669"/>
    <property type="project" value="InterPro"/>
</dbReference>
<proteinExistence type="inferred from homology"/>
<dbReference type="Pfam" id="PF21205">
    <property type="entry name" value="Rep3_C"/>
    <property type="match status" value="1"/>
</dbReference>
<dbReference type="GO" id="GO:0003887">
    <property type="term" value="F:DNA-directed DNA polymerase activity"/>
    <property type="evidence" value="ECO:0007669"/>
    <property type="project" value="InterPro"/>
</dbReference>
<evidence type="ECO:0000313" key="3">
    <source>
        <dbReference type="EMBL" id="WNL30370.1"/>
    </source>
</evidence>
<sequence>MEEKKENNFLVVKHNSLINFKTKTSYTLNQFKMVCFLVSHIKPEDKDFQLKRISIKDLGLSAIDSKNHKKLSEEFLELMSNPFRLPNNENQKKKTWVNWFSSFSYEEGIIEYKFDPLLKPFLLQLKDTFTTYQLKNILSLKSIYSIRMYELLNQYKVIGKRTIEIEELKTLLNIPDSYKNNDISRLIKSIKKELTSKSDLTFDFEVIKESRQFKSFEFTIKYNKKENQEPNKSLSVKDKLKILKLEDQ</sequence>
<reference evidence="3" key="1">
    <citation type="submission" date="2023-09" db="EMBL/GenBank/DDBJ databases">
        <title>Arcobacter tbilisiensis sp. nov. isolated from chicken meat in Tbilisi, Georgia.</title>
        <authorList>
            <person name="Matthias R."/>
            <person name="Zautner A.E."/>
        </authorList>
    </citation>
    <scope>NUCLEOTIDE SEQUENCE</scope>
    <source>
        <strain evidence="3">LEO 52</strain>
    </source>
</reference>
<dbReference type="InterPro" id="IPR000525">
    <property type="entry name" value="Initiator_Rep_WH1"/>
</dbReference>
<name>A0AA96DNX6_9BACT</name>